<dbReference type="EMBL" id="HBGT01015731">
    <property type="protein sequence ID" value="CAD9414857.1"/>
    <property type="molecule type" value="Transcribed_RNA"/>
</dbReference>
<name>A0A7S2C4L4_9STRA</name>
<evidence type="ECO:0000256" key="1">
    <source>
        <dbReference type="SAM" id="MobiDB-lite"/>
    </source>
</evidence>
<feature type="chain" id="PRO_5031260488" description="Amine oxidase" evidence="3">
    <location>
        <begin position="19"/>
        <end position="513"/>
    </location>
</feature>
<feature type="signal peptide" evidence="3">
    <location>
        <begin position="1"/>
        <end position="18"/>
    </location>
</feature>
<evidence type="ECO:0000256" key="3">
    <source>
        <dbReference type="SAM" id="SignalP"/>
    </source>
</evidence>
<keyword evidence="2" id="KW-0812">Transmembrane</keyword>
<sequence length="513" mass="54755">MRRVAVSAVALYLGGASAVRLSVAPGGDGVEHSSKLLNELSTINERLIKQAVEAKAGHPHSEEEEGGRAAGREASKTPGSPETPAGAGLERLCEERSSLLRQVVHGDFGFDRHHRALAAAVVRYNGGHEHGGHEHGGPGEHEHVHHLHEAGYDNQVYAAKSDVDPSEQHPLAVAMEAVHSLAFARHAHDLELPETCGVGEHFFSGNADITVDQGHGPHHQPVTMEGDRTWLGALGEASRLVVDTIAFQLGYGESGGEARRRLSNPGIVMRKPWKCKAGTNPCGPSRAGWGRNRWWVDPRAYNDDGLPVAQERMGSVDGKWDGWITPARRRRLAGAEQLPFADFQTTDLFDEVVVNAAQPAGKSVRVTLGEGRELEAVTWGSRAVLQRSTKDAPVMGFEYDGLFVLSDASILCAQSDEGGDEVVCAGAGAMSPITSQYRHVHYYPTITDAWEAESLKHLESLGVISDAAELSWAMGLAVALLIAVLASATWIGRFGQKSAPAAADVDAGVAAAV</sequence>
<evidence type="ECO:0000313" key="4">
    <source>
        <dbReference type="EMBL" id="CAD9414857.1"/>
    </source>
</evidence>
<organism evidence="4">
    <name type="scientific">Florenciella parvula</name>
    <dbReference type="NCBI Taxonomy" id="236787"/>
    <lineage>
        <taxon>Eukaryota</taxon>
        <taxon>Sar</taxon>
        <taxon>Stramenopiles</taxon>
        <taxon>Ochrophyta</taxon>
        <taxon>Dictyochophyceae</taxon>
        <taxon>Florenciellales</taxon>
        <taxon>Florenciella</taxon>
    </lineage>
</organism>
<evidence type="ECO:0008006" key="5">
    <source>
        <dbReference type="Google" id="ProtNLM"/>
    </source>
</evidence>
<accession>A0A7S2C4L4</accession>
<dbReference type="AlphaFoldDB" id="A0A7S2C4L4"/>
<gene>
    <name evidence="4" type="ORF">FPAR1323_LOCUS8404</name>
</gene>
<keyword evidence="2" id="KW-1133">Transmembrane helix</keyword>
<evidence type="ECO:0000256" key="2">
    <source>
        <dbReference type="SAM" id="Phobius"/>
    </source>
</evidence>
<keyword evidence="3" id="KW-0732">Signal</keyword>
<protein>
    <recommendedName>
        <fullName evidence="5">Amine oxidase</fullName>
    </recommendedName>
</protein>
<proteinExistence type="predicted"/>
<feature type="transmembrane region" description="Helical" evidence="2">
    <location>
        <begin position="470"/>
        <end position="491"/>
    </location>
</feature>
<reference evidence="4" key="1">
    <citation type="submission" date="2021-01" db="EMBL/GenBank/DDBJ databases">
        <authorList>
            <person name="Corre E."/>
            <person name="Pelletier E."/>
            <person name="Niang G."/>
            <person name="Scheremetjew M."/>
            <person name="Finn R."/>
            <person name="Kale V."/>
            <person name="Holt S."/>
            <person name="Cochrane G."/>
            <person name="Meng A."/>
            <person name="Brown T."/>
            <person name="Cohen L."/>
        </authorList>
    </citation>
    <scope>NUCLEOTIDE SEQUENCE</scope>
    <source>
        <strain evidence="4">RCC1693</strain>
    </source>
</reference>
<feature type="compositionally biased region" description="Basic and acidic residues" evidence="1">
    <location>
        <begin position="55"/>
        <end position="75"/>
    </location>
</feature>
<keyword evidence="2" id="KW-0472">Membrane</keyword>
<feature type="region of interest" description="Disordered" evidence="1">
    <location>
        <begin position="53"/>
        <end position="87"/>
    </location>
</feature>